<dbReference type="PANTHER" id="PTHR46825">
    <property type="entry name" value="D-ALANYL-D-ALANINE-CARBOXYPEPTIDASE/ENDOPEPTIDASE AMPH"/>
    <property type="match status" value="1"/>
</dbReference>
<feature type="signal peptide" evidence="1">
    <location>
        <begin position="1"/>
        <end position="22"/>
    </location>
</feature>
<dbReference type="OrthoDB" id="9793489at2"/>
<evidence type="ECO:0000256" key="1">
    <source>
        <dbReference type="SAM" id="SignalP"/>
    </source>
</evidence>
<reference evidence="4" key="1">
    <citation type="submission" date="2018-08" db="EMBL/GenBank/DDBJ databases">
        <authorList>
            <person name="Khan S.A."/>
            <person name="J S.E."/>
        </authorList>
    </citation>
    <scope>NUCLEOTIDE SEQUENCE [LARGE SCALE GENOMIC DNA]</scope>
    <source>
        <strain evidence="4">PoM-212</strain>
    </source>
</reference>
<dbReference type="AlphaFoldDB" id="A0A3R8PWS5"/>
<dbReference type="Proteomes" id="UP000286990">
    <property type="component" value="Unassembled WGS sequence"/>
</dbReference>
<dbReference type="EMBL" id="QUSX01000002">
    <property type="protein sequence ID" value="RRQ48167.1"/>
    <property type="molecule type" value="Genomic_DNA"/>
</dbReference>
<protein>
    <submittedName>
        <fullName evidence="3">Class A beta-lactamase-related serine hydrolase</fullName>
    </submittedName>
</protein>
<dbReference type="InterPro" id="IPR050491">
    <property type="entry name" value="AmpC-like"/>
</dbReference>
<evidence type="ECO:0000313" key="4">
    <source>
        <dbReference type="Proteomes" id="UP000286990"/>
    </source>
</evidence>
<reference evidence="4" key="2">
    <citation type="submission" date="2018-12" db="EMBL/GenBank/DDBJ databases">
        <title>Maribacter lutimaris sp. nov., isolated from marine sediment.</title>
        <authorList>
            <person name="Kim K.K."/>
        </authorList>
    </citation>
    <scope>NUCLEOTIDE SEQUENCE [LARGE SCALE GENOMIC DNA]</scope>
    <source>
        <strain evidence="4">PoM-212</strain>
    </source>
</reference>
<accession>A0A3R8PWS5</accession>
<keyword evidence="1" id="KW-0732">Signal</keyword>
<dbReference type="InterPro" id="IPR001466">
    <property type="entry name" value="Beta-lactam-related"/>
</dbReference>
<proteinExistence type="predicted"/>
<feature type="chain" id="PRO_5018741875" evidence="1">
    <location>
        <begin position="23"/>
        <end position="557"/>
    </location>
</feature>
<sequence length="557" mass="63823">MKVKVICLIILNLFLYSQRSYGQQQQVQEIDSLFHSWNQNGHPGGVVTIIKDGKTFFSKAYGLANIEYDVLNSIGTVFNIASISKQFTAMGIVLLEEQNKLNYKDDVRKYLPELPDFGTTITIRQLLQHTSGLRDIHGLLGLAGWRSNDLETNEDLYRIIKNQKELNFRPEEEFLYCNTGYILLAKIIENISELPFDKYMKKFVFDPLGMRNTYVETQVNRTVSNNATSYYSYPNFDRAIEYWGYYGAGNMHSNTKDLGLWLQNFVSPQKNWEAAFNSLLTTSPLKNGFKTNYGFGVRIEKSLGKKVIQHGGAVGGFRGIVRTYPEENLHIIILTNFSESRIGSKINTISRIILEKQEETQINNSSEESLINTKPINLAIQENKEVEGIYWSNSEKSGRKIYVKNDTLRYASSESNEWALVPLGDKVFQMIHPYSQLILVEFNGSGQMTVKAGNDMPGFFNLIQSDINTNTDGLNMLIGKYYSDELKAIYSISLREGKLFIDHARHGRIELTQLYNDKFSGVWPINIIEFERNKDGKVEGLRISNGRTRNVWFKKMQ</sequence>
<dbReference type="Gene3D" id="3.40.710.10">
    <property type="entry name" value="DD-peptidase/beta-lactamase superfamily"/>
    <property type="match status" value="1"/>
</dbReference>
<gene>
    <name evidence="3" type="ORF">DZC72_10605</name>
</gene>
<evidence type="ECO:0000259" key="2">
    <source>
        <dbReference type="Pfam" id="PF00144"/>
    </source>
</evidence>
<organism evidence="3 4">
    <name type="scientific">Maribacter algicola</name>
    <dbReference type="NCBI Taxonomy" id="2498892"/>
    <lineage>
        <taxon>Bacteria</taxon>
        <taxon>Pseudomonadati</taxon>
        <taxon>Bacteroidota</taxon>
        <taxon>Flavobacteriia</taxon>
        <taxon>Flavobacteriales</taxon>
        <taxon>Flavobacteriaceae</taxon>
        <taxon>Maribacter</taxon>
    </lineage>
</organism>
<dbReference type="SUPFAM" id="SSF56601">
    <property type="entry name" value="beta-lactamase/transpeptidase-like"/>
    <property type="match status" value="1"/>
</dbReference>
<keyword evidence="4" id="KW-1185">Reference proteome</keyword>
<dbReference type="InterPro" id="IPR012338">
    <property type="entry name" value="Beta-lactam/transpept-like"/>
</dbReference>
<evidence type="ECO:0000313" key="3">
    <source>
        <dbReference type="EMBL" id="RRQ48167.1"/>
    </source>
</evidence>
<dbReference type="GO" id="GO:0016787">
    <property type="term" value="F:hydrolase activity"/>
    <property type="evidence" value="ECO:0007669"/>
    <property type="project" value="UniProtKB-KW"/>
</dbReference>
<dbReference type="Pfam" id="PF00144">
    <property type="entry name" value="Beta-lactamase"/>
    <property type="match status" value="1"/>
</dbReference>
<feature type="domain" description="Beta-lactamase-related" evidence="2">
    <location>
        <begin position="37"/>
        <end position="339"/>
    </location>
</feature>
<comment type="caution">
    <text evidence="3">The sequence shown here is derived from an EMBL/GenBank/DDBJ whole genome shotgun (WGS) entry which is preliminary data.</text>
</comment>
<dbReference type="RefSeq" id="WP_125222889.1">
    <property type="nucleotide sequence ID" value="NZ_QUSX01000002.1"/>
</dbReference>
<keyword evidence="3" id="KW-0378">Hydrolase</keyword>
<name>A0A3R8PWS5_9FLAO</name>
<dbReference type="PANTHER" id="PTHR46825:SF9">
    <property type="entry name" value="BETA-LACTAMASE-RELATED DOMAIN-CONTAINING PROTEIN"/>
    <property type="match status" value="1"/>
</dbReference>